<reference evidence="3 4" key="1">
    <citation type="submission" date="2024-09" db="EMBL/GenBank/DDBJ databases">
        <authorList>
            <person name="Sun Q."/>
            <person name="Mori K."/>
        </authorList>
    </citation>
    <scope>NUCLEOTIDE SEQUENCE [LARGE SCALE GENOMIC DNA]</scope>
    <source>
        <strain evidence="3 4">CCM 7650</strain>
    </source>
</reference>
<evidence type="ECO:0000313" key="3">
    <source>
        <dbReference type="EMBL" id="MFC0264328.1"/>
    </source>
</evidence>
<evidence type="ECO:0000259" key="2">
    <source>
        <dbReference type="Pfam" id="PF13568"/>
    </source>
</evidence>
<dbReference type="EMBL" id="JBHLWI010000049">
    <property type="protein sequence ID" value="MFC0264328.1"/>
    <property type="molecule type" value="Genomic_DNA"/>
</dbReference>
<sequence>MKKIILIPLLLIMMASTEVFAQIGVRAGANVANFDGYDFNSRIGLHLGAYYQWDYNDLFSVEPGLFFSQKGYKSSSDNIKENLNYIDIPVLVRYWATRDLNIFAGPQGSVLVNRKYDNNGTISQTTEIVRGYDIAAVFGVGYEIFEDWNVQASYDLGLTSLNYFDVNVKNRVFKVSVGKRF</sequence>
<proteinExistence type="predicted"/>
<dbReference type="RefSeq" id="WP_382388863.1">
    <property type="nucleotide sequence ID" value="NZ_JBHLWI010000049.1"/>
</dbReference>
<comment type="caution">
    <text evidence="3">The sequence shown here is derived from an EMBL/GenBank/DDBJ whole genome shotgun (WGS) entry which is preliminary data.</text>
</comment>
<evidence type="ECO:0000313" key="4">
    <source>
        <dbReference type="Proteomes" id="UP001589797"/>
    </source>
</evidence>
<feature type="signal peptide" evidence="1">
    <location>
        <begin position="1"/>
        <end position="21"/>
    </location>
</feature>
<feature type="chain" id="PRO_5045336768" evidence="1">
    <location>
        <begin position="22"/>
        <end position="181"/>
    </location>
</feature>
<dbReference type="InterPro" id="IPR011250">
    <property type="entry name" value="OMP/PagP_B-barrel"/>
</dbReference>
<protein>
    <submittedName>
        <fullName evidence="3">Porin family protein</fullName>
    </submittedName>
</protein>
<dbReference type="Pfam" id="PF13568">
    <property type="entry name" value="OMP_b-brl_2"/>
    <property type="match status" value="1"/>
</dbReference>
<feature type="domain" description="Outer membrane protein beta-barrel" evidence="2">
    <location>
        <begin position="21"/>
        <end position="161"/>
    </location>
</feature>
<organism evidence="3 4">
    <name type="scientific">Fontibacter flavus</name>
    <dbReference type="NCBI Taxonomy" id="654838"/>
    <lineage>
        <taxon>Bacteria</taxon>
        <taxon>Pseudomonadati</taxon>
        <taxon>Bacteroidota</taxon>
        <taxon>Cytophagia</taxon>
        <taxon>Cytophagales</taxon>
        <taxon>Cyclobacteriaceae</taxon>
        <taxon>Fontibacter</taxon>
    </lineage>
</organism>
<dbReference type="InterPro" id="IPR025665">
    <property type="entry name" value="Beta-barrel_OMP_2"/>
</dbReference>
<dbReference type="SUPFAM" id="SSF56925">
    <property type="entry name" value="OMPA-like"/>
    <property type="match status" value="1"/>
</dbReference>
<keyword evidence="1" id="KW-0732">Signal</keyword>
<accession>A0ABV6FWW7</accession>
<dbReference type="Proteomes" id="UP001589797">
    <property type="component" value="Unassembled WGS sequence"/>
</dbReference>
<gene>
    <name evidence="3" type="ORF">ACFFIP_16695</name>
</gene>
<evidence type="ECO:0000256" key="1">
    <source>
        <dbReference type="SAM" id="SignalP"/>
    </source>
</evidence>
<name>A0ABV6FWW7_9BACT</name>
<keyword evidence="4" id="KW-1185">Reference proteome</keyword>